<evidence type="ECO:0000313" key="2">
    <source>
        <dbReference type="Proteomes" id="UP000005233"/>
    </source>
</evidence>
<sequence>MSIKKCGVVLVLLALLAGVAAASAGAASVDSSKNIKPGDGGYVVTIGKSNYAVSSDKGTSFSILASLSDYISQGQIKWGYKTISGYVTSFGAELYWGNPANSLSMTIITPDGYVLGPYYDIIDGRLNGDIPIVISRSSGVAQGTYAFKIYGDRVAGFQYFTFS</sequence>
<name>H8I5Z4_METCZ</name>
<protein>
    <submittedName>
        <fullName evidence="1">Uncharacterized protein</fullName>
    </submittedName>
</protein>
<organism evidence="1 2">
    <name type="scientific">Methanocella conradii (strain DSM 24694 / JCM 17849 / CGMCC 1.5162 / HZ254)</name>
    <dbReference type="NCBI Taxonomy" id="1041930"/>
    <lineage>
        <taxon>Archaea</taxon>
        <taxon>Methanobacteriati</taxon>
        <taxon>Methanobacteriota</taxon>
        <taxon>Stenosarchaea group</taxon>
        <taxon>Methanomicrobia</taxon>
        <taxon>Methanocellales</taxon>
        <taxon>Methanocellaceae</taxon>
        <taxon>Methanocella</taxon>
    </lineage>
</organism>
<dbReference type="HOGENOM" id="CLU_145177_0_0_2"/>
<dbReference type="Proteomes" id="UP000005233">
    <property type="component" value="Chromosome"/>
</dbReference>
<gene>
    <name evidence="1" type="ordered locus">Mtc_1476</name>
</gene>
<dbReference type="eggNOG" id="arCOG04987">
    <property type="taxonomic scope" value="Archaea"/>
</dbReference>
<reference evidence="1 2" key="1">
    <citation type="journal article" date="2012" name="J. Bacteriol.">
        <title>Complete genome sequence of a thermophilic methanogen, Methanocella conradii HZ254, isolated from Chinese rice field soil.</title>
        <authorList>
            <person name="Lu Z."/>
            <person name="Lu Y."/>
        </authorList>
    </citation>
    <scope>NUCLEOTIDE SEQUENCE [LARGE SCALE GENOMIC DNA]</scope>
    <source>
        <strain evidence="2">DSM 24694 / JCM 17849 / CGMCC 1.5162 / HZ254</strain>
    </source>
</reference>
<keyword evidence="2" id="KW-1185">Reference proteome</keyword>
<dbReference type="AlphaFoldDB" id="H8I5Z4"/>
<dbReference type="EMBL" id="CP003243">
    <property type="protein sequence ID" value="AFD00228.1"/>
    <property type="molecule type" value="Genomic_DNA"/>
</dbReference>
<dbReference type="KEGG" id="mez:Mtc_1476"/>
<dbReference type="OrthoDB" id="148333at2157"/>
<accession>H8I5Z4</accession>
<dbReference type="STRING" id="1041930.Mtc_1476"/>
<dbReference type="GeneID" id="11971607"/>
<dbReference type="RefSeq" id="WP_014406059.1">
    <property type="nucleotide sequence ID" value="NC_017034.1"/>
</dbReference>
<evidence type="ECO:0000313" key="1">
    <source>
        <dbReference type="EMBL" id="AFD00228.1"/>
    </source>
</evidence>
<proteinExistence type="predicted"/>